<name>A0A1Y6K4P3_9CHLR</name>
<keyword evidence="1" id="KW-1133">Transmembrane helix</keyword>
<dbReference type="InterPro" id="IPR000253">
    <property type="entry name" value="FHA_dom"/>
</dbReference>
<evidence type="ECO:0000313" key="4">
    <source>
        <dbReference type="Proteomes" id="UP000195514"/>
    </source>
</evidence>
<dbReference type="Pfam" id="PF00498">
    <property type="entry name" value="FHA"/>
    <property type="match status" value="1"/>
</dbReference>
<evidence type="ECO:0000259" key="2">
    <source>
        <dbReference type="PROSITE" id="PS50006"/>
    </source>
</evidence>
<dbReference type="SMART" id="SM00240">
    <property type="entry name" value="FHA"/>
    <property type="match status" value="1"/>
</dbReference>
<dbReference type="AlphaFoldDB" id="A0A1Y6K4P3"/>
<dbReference type="SUPFAM" id="SSF49879">
    <property type="entry name" value="SMAD/FHA domain"/>
    <property type="match status" value="1"/>
</dbReference>
<organism evidence="3 4">
    <name type="scientific">Candidatus Brevifilum fermentans</name>
    <dbReference type="NCBI Taxonomy" id="1986204"/>
    <lineage>
        <taxon>Bacteria</taxon>
        <taxon>Bacillati</taxon>
        <taxon>Chloroflexota</taxon>
        <taxon>Anaerolineae</taxon>
        <taxon>Anaerolineales</taxon>
        <taxon>Anaerolineaceae</taxon>
        <taxon>Candidatus Brevifilum</taxon>
    </lineage>
</organism>
<evidence type="ECO:0000313" key="3">
    <source>
        <dbReference type="EMBL" id="SMX54584.1"/>
    </source>
</evidence>
<keyword evidence="1" id="KW-0812">Transmembrane</keyword>
<dbReference type="RefSeq" id="WP_087862415.1">
    <property type="nucleotide sequence ID" value="NZ_LT859958.1"/>
</dbReference>
<reference evidence="4" key="1">
    <citation type="submission" date="2017-05" db="EMBL/GenBank/DDBJ databases">
        <authorList>
            <person name="Kirkegaard R."/>
            <person name="Mcilroy J S."/>
        </authorList>
    </citation>
    <scope>NUCLEOTIDE SEQUENCE [LARGE SCALE GENOMIC DNA]</scope>
</reference>
<dbReference type="OrthoDB" id="9816434at2"/>
<accession>A0A1Y6K4P3</accession>
<feature type="domain" description="FHA" evidence="2">
    <location>
        <begin position="66"/>
        <end position="115"/>
    </location>
</feature>
<dbReference type="KEGG" id="abat:CFX1CAM_1519"/>
<gene>
    <name evidence="3" type="ORF">CFX1CAM_1519</name>
</gene>
<feature type="transmembrane region" description="Helical" evidence="1">
    <location>
        <begin position="6"/>
        <end position="29"/>
    </location>
</feature>
<sequence length="143" mass="16573">MTAILALTLRILFLVLTYLFVGWIGFTIYRDLQSHFHQKNAHVSPLTLQVVINQEPVEKQFTKTEIIIGRDPSSDFTISDETISLRHCRLYYHHKQWWAVDQNSTNGSFINNTLIDAPIVVTEGDELRLGKVTIHIQINQQKR</sequence>
<evidence type="ECO:0000256" key="1">
    <source>
        <dbReference type="SAM" id="Phobius"/>
    </source>
</evidence>
<dbReference type="InterPro" id="IPR050923">
    <property type="entry name" value="Cell_Proc_Reg/RNA_Proc"/>
</dbReference>
<dbReference type="PANTHER" id="PTHR23308">
    <property type="entry name" value="NUCLEAR INHIBITOR OF PROTEIN PHOSPHATASE-1"/>
    <property type="match status" value="1"/>
</dbReference>
<dbReference type="CDD" id="cd00060">
    <property type="entry name" value="FHA"/>
    <property type="match status" value="1"/>
</dbReference>
<dbReference type="Proteomes" id="UP000195514">
    <property type="component" value="Chromosome I"/>
</dbReference>
<keyword evidence="1" id="KW-0472">Membrane</keyword>
<proteinExistence type="predicted"/>
<protein>
    <recommendedName>
        <fullName evidence="2">FHA domain-containing protein</fullName>
    </recommendedName>
</protein>
<keyword evidence="4" id="KW-1185">Reference proteome</keyword>
<dbReference type="EMBL" id="LT859958">
    <property type="protein sequence ID" value="SMX54584.1"/>
    <property type="molecule type" value="Genomic_DNA"/>
</dbReference>
<dbReference type="PROSITE" id="PS50006">
    <property type="entry name" value="FHA_DOMAIN"/>
    <property type="match status" value="1"/>
</dbReference>
<dbReference type="Gene3D" id="2.60.200.20">
    <property type="match status" value="1"/>
</dbReference>
<dbReference type="InterPro" id="IPR008984">
    <property type="entry name" value="SMAD_FHA_dom_sf"/>
</dbReference>